<keyword evidence="2 4" id="KW-0442">Lipid degradation</keyword>
<dbReference type="Gene3D" id="3.40.1090.10">
    <property type="entry name" value="Cytosolic phospholipase A2 catalytic domain"/>
    <property type="match status" value="1"/>
</dbReference>
<keyword evidence="1 4" id="KW-0378">Hydrolase</keyword>
<dbReference type="InterPro" id="IPR050301">
    <property type="entry name" value="NTE"/>
</dbReference>
<feature type="transmembrane region" description="Helical" evidence="6">
    <location>
        <begin position="47"/>
        <end position="68"/>
    </location>
</feature>
<evidence type="ECO:0000256" key="1">
    <source>
        <dbReference type="ARBA" id="ARBA00022801"/>
    </source>
</evidence>
<keyword evidence="9" id="KW-1185">Reference proteome</keyword>
<evidence type="ECO:0000313" key="8">
    <source>
        <dbReference type="EMBL" id="KRX07659.1"/>
    </source>
</evidence>
<dbReference type="Proteomes" id="UP000054937">
    <property type="component" value="Unassembled WGS sequence"/>
</dbReference>
<feature type="short sequence motif" description="GXSXG" evidence="4">
    <location>
        <begin position="79"/>
        <end position="83"/>
    </location>
</feature>
<evidence type="ECO:0000259" key="7">
    <source>
        <dbReference type="PROSITE" id="PS51635"/>
    </source>
</evidence>
<dbReference type="OrthoDB" id="10049244at2759"/>
<dbReference type="AlphaFoldDB" id="A0A0V0QZM3"/>
<dbReference type="SUPFAM" id="SSF52151">
    <property type="entry name" value="FabD/lysophospholipase-like"/>
    <property type="match status" value="1"/>
</dbReference>
<evidence type="ECO:0000256" key="4">
    <source>
        <dbReference type="PROSITE-ProRule" id="PRU01161"/>
    </source>
</evidence>
<comment type="caution">
    <text evidence="4">Lacks conserved residue(s) required for the propagation of feature annotation.</text>
</comment>
<reference evidence="8 9" key="1">
    <citation type="journal article" date="2015" name="Sci. Rep.">
        <title>Genome of the facultative scuticociliatosis pathogen Pseudocohnilembus persalinus provides insight into its virulence through horizontal gene transfer.</title>
        <authorList>
            <person name="Xiong J."/>
            <person name="Wang G."/>
            <person name="Cheng J."/>
            <person name="Tian M."/>
            <person name="Pan X."/>
            <person name="Warren A."/>
            <person name="Jiang C."/>
            <person name="Yuan D."/>
            <person name="Miao W."/>
        </authorList>
    </citation>
    <scope>NUCLEOTIDE SEQUENCE [LARGE SCALE GENOMIC DNA]</scope>
    <source>
        <strain evidence="8">36N120E</strain>
    </source>
</reference>
<dbReference type="Pfam" id="PF01734">
    <property type="entry name" value="Patatin"/>
    <property type="match status" value="1"/>
</dbReference>
<evidence type="ECO:0000313" key="9">
    <source>
        <dbReference type="Proteomes" id="UP000054937"/>
    </source>
</evidence>
<dbReference type="EMBL" id="LDAU01000082">
    <property type="protein sequence ID" value="KRX07659.1"/>
    <property type="molecule type" value="Genomic_DNA"/>
</dbReference>
<feature type="compositionally biased region" description="Polar residues" evidence="5">
    <location>
        <begin position="588"/>
        <end position="603"/>
    </location>
</feature>
<feature type="compositionally biased region" description="Basic residues" evidence="5">
    <location>
        <begin position="569"/>
        <end position="587"/>
    </location>
</feature>
<name>A0A0V0QZM3_PSEPJ</name>
<keyword evidence="8" id="KW-0808">Transferase</keyword>
<keyword evidence="6" id="KW-1133">Transmembrane helix</keyword>
<evidence type="ECO:0000256" key="6">
    <source>
        <dbReference type="SAM" id="Phobius"/>
    </source>
</evidence>
<organism evidence="8 9">
    <name type="scientific">Pseudocohnilembus persalinus</name>
    <name type="common">Ciliate</name>
    <dbReference type="NCBI Taxonomy" id="266149"/>
    <lineage>
        <taxon>Eukaryota</taxon>
        <taxon>Sar</taxon>
        <taxon>Alveolata</taxon>
        <taxon>Ciliophora</taxon>
        <taxon>Intramacronucleata</taxon>
        <taxon>Oligohymenophorea</taxon>
        <taxon>Scuticociliatia</taxon>
        <taxon>Philasterida</taxon>
        <taxon>Pseudocohnilembidae</taxon>
        <taxon>Pseudocohnilembus</taxon>
    </lineage>
</organism>
<sequence length="603" mass="69409">MNTKQLIQQFMEEVRLCVQYLLVSKSITQAQKFEFLVEQKHALGRTALIFSGGGLFALYSFGILQMLIEEKVFPKIIAGSSAGSIVASLVASCTEEEISIKLRNQGELNFDAFISGHRNSSFLSNFWKRVKKLFKEGVILDIQKVEQFVKDNIGDITFQEAYDKTGRILNITVTGSHQHSQQNNLLNYITAPHVVIWSAVACSCSIPFIYGSSTLKCKNELGEIVDYISNTRFVDGSIGGDLPMLKLAELFNVTNFIVSQTNPFIVPFIDRLEQSNSGSFKRWMNSALDLIKNLIIEEIKHRIKQFSKLNLVPHNIQILSKLFDQQYTGNITIFPKPSFSDYLLILDVPSSDDQIKYFKQQGYKQTFEKVYQIKMQTYYERIIEKAYQTLCKIEQSKTPLNMKINQNGTLEVQIAKKNNLGNSQYLFNDSQSDDLDKLNDIRNQKSFNNNNPQMKTGFSQIFEGNNKMNNSESQDFSNTIQVDSDKEYDCNQKFLDNEINLAPDDQVEGQNLNHSQQFLFKNGINNKQQQQRSLKKLNRRPRNYSFTIPRSQSKEFLKNLNEQSLKKDYKNKRGLQKSRNYQARHKNAINNDNQQQYDSSSDI</sequence>
<protein>
    <submittedName>
        <fullName evidence="8">Acyl transferase/acyl hydrolase/lysophospholipase</fullName>
    </submittedName>
</protein>
<dbReference type="InterPro" id="IPR016035">
    <property type="entry name" value="Acyl_Trfase/lysoPLipase"/>
</dbReference>
<dbReference type="InParanoid" id="A0A0V0QZM3"/>
<keyword evidence="3 4" id="KW-0443">Lipid metabolism</keyword>
<feature type="active site" description="Nucleophile" evidence="4">
    <location>
        <position position="81"/>
    </location>
</feature>
<dbReference type="PANTHER" id="PTHR14226">
    <property type="entry name" value="NEUROPATHY TARGET ESTERASE/SWISS CHEESE D.MELANOGASTER"/>
    <property type="match status" value="1"/>
</dbReference>
<dbReference type="PROSITE" id="PS51635">
    <property type="entry name" value="PNPLA"/>
    <property type="match status" value="1"/>
</dbReference>
<gene>
    <name evidence="8" type="ORF">PPERSA_11208</name>
</gene>
<feature type="active site" description="Proton acceptor" evidence="4">
    <location>
        <position position="235"/>
    </location>
</feature>
<evidence type="ECO:0000256" key="5">
    <source>
        <dbReference type="SAM" id="MobiDB-lite"/>
    </source>
</evidence>
<evidence type="ECO:0000256" key="2">
    <source>
        <dbReference type="ARBA" id="ARBA00022963"/>
    </source>
</evidence>
<evidence type="ECO:0000256" key="3">
    <source>
        <dbReference type="ARBA" id="ARBA00023098"/>
    </source>
</evidence>
<dbReference type="InterPro" id="IPR002641">
    <property type="entry name" value="PNPLA_dom"/>
</dbReference>
<keyword evidence="6" id="KW-0472">Membrane</keyword>
<dbReference type="GO" id="GO:0016298">
    <property type="term" value="F:lipase activity"/>
    <property type="evidence" value="ECO:0007669"/>
    <property type="project" value="UniProtKB-ARBA"/>
</dbReference>
<keyword evidence="6" id="KW-0812">Transmembrane</keyword>
<feature type="region of interest" description="Disordered" evidence="5">
    <location>
        <begin position="567"/>
        <end position="603"/>
    </location>
</feature>
<dbReference type="GO" id="GO:0016042">
    <property type="term" value="P:lipid catabolic process"/>
    <property type="evidence" value="ECO:0007669"/>
    <property type="project" value="UniProtKB-UniRule"/>
</dbReference>
<dbReference type="PANTHER" id="PTHR14226:SF10">
    <property type="entry name" value="TRIACYLGLYCEROL LIPASE 4-RELATED"/>
    <property type="match status" value="1"/>
</dbReference>
<dbReference type="GO" id="GO:0052689">
    <property type="term" value="F:carboxylic ester hydrolase activity"/>
    <property type="evidence" value="ECO:0007669"/>
    <property type="project" value="UniProtKB-ARBA"/>
</dbReference>
<proteinExistence type="predicted"/>
<feature type="domain" description="PNPLA" evidence="7">
    <location>
        <begin position="48"/>
        <end position="248"/>
    </location>
</feature>
<dbReference type="GO" id="GO:0016740">
    <property type="term" value="F:transferase activity"/>
    <property type="evidence" value="ECO:0007669"/>
    <property type="project" value="UniProtKB-KW"/>
</dbReference>
<comment type="caution">
    <text evidence="8">The sequence shown here is derived from an EMBL/GenBank/DDBJ whole genome shotgun (WGS) entry which is preliminary data.</text>
</comment>
<accession>A0A0V0QZM3</accession>